<dbReference type="AlphaFoldDB" id="A0A8H3V997"/>
<name>A0A8H3V997_VENIN</name>
<evidence type="ECO:0000256" key="1">
    <source>
        <dbReference type="SAM" id="MobiDB-lite"/>
    </source>
</evidence>
<evidence type="ECO:0000313" key="3">
    <source>
        <dbReference type="EMBL" id="KAE9983526.1"/>
    </source>
</evidence>
<keyword evidence="6" id="KW-1185">Reference proteome</keyword>
<evidence type="ECO:0000313" key="6">
    <source>
        <dbReference type="Proteomes" id="UP000490939"/>
    </source>
</evidence>
<protein>
    <submittedName>
        <fullName evidence="3">Uncharacterized protein</fullName>
    </submittedName>
</protein>
<dbReference type="EMBL" id="WNWQ01000564">
    <property type="protein sequence ID" value="KAE9965975.1"/>
    <property type="molecule type" value="Genomic_DNA"/>
</dbReference>
<comment type="caution">
    <text evidence="3">The sequence shown here is derived from an EMBL/GenBank/DDBJ whole genome shotgun (WGS) entry which is preliminary data.</text>
</comment>
<gene>
    <name evidence="2" type="ORF">BLS_007290</name>
    <name evidence="4" type="ORF">EG327_003511</name>
    <name evidence="3" type="ORF">EG328_009866</name>
</gene>
<evidence type="ECO:0000313" key="5">
    <source>
        <dbReference type="Proteomes" id="UP000447873"/>
    </source>
</evidence>
<accession>A0A8H3V997</accession>
<dbReference type="Proteomes" id="UP000447873">
    <property type="component" value="Unassembled WGS sequence"/>
</dbReference>
<dbReference type="Proteomes" id="UP000490939">
    <property type="component" value="Unassembled WGS sequence"/>
</dbReference>
<dbReference type="EMBL" id="WNWS01000061">
    <property type="protein sequence ID" value="KAE9983526.1"/>
    <property type="molecule type" value="Genomic_DNA"/>
</dbReference>
<evidence type="ECO:0000313" key="2">
    <source>
        <dbReference type="EMBL" id="KAE9965975.1"/>
    </source>
</evidence>
<dbReference type="OrthoDB" id="10495775at2759"/>
<evidence type="ECO:0000313" key="4">
    <source>
        <dbReference type="EMBL" id="KAE9993749.1"/>
    </source>
</evidence>
<proteinExistence type="predicted"/>
<organism evidence="3 5">
    <name type="scientific">Venturia inaequalis</name>
    <name type="common">Apple scab fungus</name>
    <dbReference type="NCBI Taxonomy" id="5025"/>
    <lineage>
        <taxon>Eukaryota</taxon>
        <taxon>Fungi</taxon>
        <taxon>Dikarya</taxon>
        <taxon>Ascomycota</taxon>
        <taxon>Pezizomycotina</taxon>
        <taxon>Dothideomycetes</taxon>
        <taxon>Pleosporomycetidae</taxon>
        <taxon>Venturiales</taxon>
        <taxon>Venturiaceae</taxon>
        <taxon>Venturia</taxon>
    </lineage>
</organism>
<sequence length="460" mass="52210">MKRPLATMVGDGLPHEPPDSSLDSPGVPQSFPNDIADDISPAKRSRLTTQAVADATEPYISSDAHKDTGEDAVGNPNSDTVLPSLQGEHTNGNHKKFSLLGIPKDMRLHIYEYLIPRPGLIPSTREETDIDRLVEYGERPAGASIYFSLDNLPHALLRKSYSQGSEPAILRVNRQTNDEFADFMRKKLTFQVDILTEHMWEEKEWCLNGYAKLQICSKDSKDRELLDLNSEVKFVRKIALRVWIPRKFALAPGNSGESSVSGSAKCIKQHLNRLVVALMQSPCLKSVDVQFSFRRRQNERAAYSIPLNLDPPIIDDTEMTDMVAWYTQPFRLLRGIDLDFRYIGEVYGTDSTISDTLAANTRRIFDAVKQEVSGNTPVTVRTPLCALYDAFVLTDVFERLSYHREREPESRLPLILETLWQAHDTGDRDTFSKMVREVYAIYEVITEMTKKEFGVFLEME</sequence>
<feature type="region of interest" description="Disordered" evidence="1">
    <location>
        <begin position="1"/>
        <end position="80"/>
    </location>
</feature>
<dbReference type="EMBL" id="WNWR01000022">
    <property type="protein sequence ID" value="KAE9993749.1"/>
    <property type="molecule type" value="Genomic_DNA"/>
</dbReference>
<dbReference type="Proteomes" id="UP000433883">
    <property type="component" value="Unassembled WGS sequence"/>
</dbReference>
<reference evidence="3 5" key="1">
    <citation type="submission" date="2018-12" db="EMBL/GenBank/DDBJ databases">
        <title>Venturia inaequalis Genome Resource.</title>
        <authorList>
            <person name="Lichtner F.J."/>
        </authorList>
    </citation>
    <scope>NUCLEOTIDE SEQUENCE [LARGE SCALE GENOMIC DNA]</scope>
    <source>
        <strain evidence="3 5">120213</strain>
        <strain evidence="2">Bline_iso_100314</strain>
        <strain evidence="4 6">DMI_063113</strain>
    </source>
</reference>